<keyword evidence="4" id="KW-0732">Signal</keyword>
<feature type="chain" id="PRO_5047039527" evidence="4">
    <location>
        <begin position="31"/>
        <end position="505"/>
    </location>
</feature>
<dbReference type="InterPro" id="IPR006680">
    <property type="entry name" value="Amidohydro-rel"/>
</dbReference>
<dbReference type="SUPFAM" id="SSF51338">
    <property type="entry name" value="Composite domain of metallo-dependent hydrolases"/>
    <property type="match status" value="1"/>
</dbReference>
<sequence length="505" mass="53108">MRIAILVVSLLGPALLGLALPGLAVPAARAAGCTVTPGGPETVIDAIVLTDGPAPGYGRVVVGADGRIACVGAACRAAGPSPRRIACPGYVLSPGLINPHDHIDFTGIAPLPDRGERFVHRHEWRKGLDGHTELKDAVPDHDPELIAWGELRMLLSGVTAMVGEDMAPGLVRNLDFATGLDGVPMRPVTYQIFPLDDAPGIMRTRDCDYGHHPSGPDDVAASQAFLAHVAEGTGDAARNEFRCLSTGLYDTTPQPGGGGTSQDLMQPHMTILHGVGLRPDDLAVLRRRGVRLVWSPRSNLALYGRTLDVLAARRLGIPVALGTDWLPSGSMNMSREFACALQYDDQSLHGALDMRDLWRMATMGGALATHADAWLGSIAPGKLADLVLFHPGADPFAAVVRATPAGVALVLRGGHVLYGDAALIAGLALPDCESLTVGGVAKALCIRRDQPFSYAMLRADMGRRHVYPLATDGPPPNEPPCETLAETSARLPDAPLTAGRSGSRP</sequence>
<reference evidence="6 7" key="1">
    <citation type="submission" date="2024-04" db="EMBL/GenBank/DDBJ databases">
        <title>Complete genome sequence of Nguyenibacter vanlangesis HBCM-1154, a strain capable of nitrogen fixation, IAA production, and phosphorus solubilization isolated from sugarcane soil.</title>
        <authorList>
            <person name="MY HANH P."/>
        </authorList>
    </citation>
    <scope>NUCLEOTIDE SEQUENCE [LARGE SCALE GENOMIC DNA]</scope>
    <source>
        <strain evidence="6 7">HBCM 1154</strain>
    </source>
</reference>
<dbReference type="Proteomes" id="UP001449795">
    <property type="component" value="Chromosome"/>
</dbReference>
<keyword evidence="7" id="KW-1185">Reference proteome</keyword>
<keyword evidence="2" id="KW-0378">Hydrolase</keyword>
<dbReference type="SUPFAM" id="SSF51556">
    <property type="entry name" value="Metallo-dependent hydrolases"/>
    <property type="match status" value="1"/>
</dbReference>
<evidence type="ECO:0000256" key="1">
    <source>
        <dbReference type="ARBA" id="ARBA00006745"/>
    </source>
</evidence>
<accession>A0ABZ3D2S0</accession>
<evidence type="ECO:0000256" key="2">
    <source>
        <dbReference type="ARBA" id="ARBA00022801"/>
    </source>
</evidence>
<dbReference type="PANTHER" id="PTHR43794:SF11">
    <property type="entry name" value="AMIDOHYDROLASE-RELATED DOMAIN-CONTAINING PROTEIN"/>
    <property type="match status" value="1"/>
</dbReference>
<comment type="similarity">
    <text evidence="1">Belongs to the metallo-dependent hydrolases superfamily. ATZ/TRZ family.</text>
</comment>
<dbReference type="Pfam" id="PF01979">
    <property type="entry name" value="Amidohydro_1"/>
    <property type="match status" value="1"/>
</dbReference>
<protein>
    <submittedName>
        <fullName evidence="6">Amidohydrolase family protein</fullName>
    </submittedName>
</protein>
<dbReference type="InterPro" id="IPR032466">
    <property type="entry name" value="Metal_Hydrolase"/>
</dbReference>
<organism evidence="6 7">
    <name type="scientific">Nguyenibacter vanlangensis</name>
    <dbReference type="NCBI Taxonomy" id="1216886"/>
    <lineage>
        <taxon>Bacteria</taxon>
        <taxon>Pseudomonadati</taxon>
        <taxon>Pseudomonadota</taxon>
        <taxon>Alphaproteobacteria</taxon>
        <taxon>Acetobacterales</taxon>
        <taxon>Acetobacteraceae</taxon>
        <taxon>Nguyenibacter</taxon>
    </lineage>
</organism>
<name>A0ABZ3D2S0_9PROT</name>
<evidence type="ECO:0000313" key="6">
    <source>
        <dbReference type="EMBL" id="XAE42048.1"/>
    </source>
</evidence>
<evidence type="ECO:0000256" key="3">
    <source>
        <dbReference type="SAM" id="MobiDB-lite"/>
    </source>
</evidence>
<dbReference type="Gene3D" id="2.30.40.10">
    <property type="entry name" value="Urease, subunit C, domain 1"/>
    <property type="match status" value="1"/>
</dbReference>
<feature type="domain" description="Amidohydrolase-related" evidence="5">
    <location>
        <begin position="268"/>
        <end position="416"/>
    </location>
</feature>
<gene>
    <name evidence="6" type="ORF">AAC691_17520</name>
</gene>
<proteinExistence type="inferred from homology"/>
<dbReference type="InterPro" id="IPR050287">
    <property type="entry name" value="MTA/SAH_deaminase"/>
</dbReference>
<dbReference type="EMBL" id="CP152276">
    <property type="protein sequence ID" value="XAE42048.1"/>
    <property type="molecule type" value="Genomic_DNA"/>
</dbReference>
<feature type="region of interest" description="Disordered" evidence="3">
    <location>
        <begin position="468"/>
        <end position="505"/>
    </location>
</feature>
<dbReference type="PANTHER" id="PTHR43794">
    <property type="entry name" value="AMINOHYDROLASE SSNA-RELATED"/>
    <property type="match status" value="1"/>
</dbReference>
<dbReference type="Gene3D" id="3.20.20.140">
    <property type="entry name" value="Metal-dependent hydrolases"/>
    <property type="match status" value="1"/>
</dbReference>
<dbReference type="RefSeq" id="WP_342627852.1">
    <property type="nucleotide sequence ID" value="NZ_CP152276.1"/>
</dbReference>
<feature type="signal peptide" evidence="4">
    <location>
        <begin position="1"/>
        <end position="30"/>
    </location>
</feature>
<evidence type="ECO:0000256" key="4">
    <source>
        <dbReference type="SAM" id="SignalP"/>
    </source>
</evidence>
<evidence type="ECO:0000313" key="7">
    <source>
        <dbReference type="Proteomes" id="UP001449795"/>
    </source>
</evidence>
<dbReference type="InterPro" id="IPR011059">
    <property type="entry name" value="Metal-dep_hydrolase_composite"/>
</dbReference>
<evidence type="ECO:0000259" key="5">
    <source>
        <dbReference type="Pfam" id="PF01979"/>
    </source>
</evidence>